<dbReference type="Pfam" id="PF13020">
    <property type="entry name" value="NOV_C"/>
    <property type="match status" value="1"/>
</dbReference>
<dbReference type="EMBL" id="WEGH01000001">
    <property type="protein sequence ID" value="MQY02149.1"/>
    <property type="molecule type" value="Genomic_DNA"/>
</dbReference>
<name>A0A7K0BLU1_9ACTN</name>
<evidence type="ECO:0000256" key="1">
    <source>
        <dbReference type="SAM" id="MobiDB-lite"/>
    </source>
</evidence>
<keyword evidence="4" id="KW-1185">Reference proteome</keyword>
<dbReference type="InterPro" id="IPR024975">
    <property type="entry name" value="NOV_C"/>
</dbReference>
<evidence type="ECO:0000313" key="4">
    <source>
        <dbReference type="Proteomes" id="UP000487268"/>
    </source>
</evidence>
<dbReference type="RefSeq" id="WP_207709547.1">
    <property type="nucleotide sequence ID" value="NZ_WEGH01000001.1"/>
</dbReference>
<dbReference type="AlphaFoldDB" id="A0A7K0BLU1"/>
<accession>A0A7K0BLU1</accession>
<dbReference type="Proteomes" id="UP000487268">
    <property type="component" value="Unassembled WGS sequence"/>
</dbReference>
<evidence type="ECO:0000313" key="3">
    <source>
        <dbReference type="EMBL" id="MQY02149.1"/>
    </source>
</evidence>
<comment type="caution">
    <text evidence="3">The sequence shown here is derived from an EMBL/GenBank/DDBJ whole genome shotgun (WGS) entry which is preliminary data.</text>
</comment>
<feature type="domain" description="Protein NO VEIN C-terminal" evidence="2">
    <location>
        <begin position="401"/>
        <end position="453"/>
    </location>
</feature>
<proteinExistence type="predicted"/>
<protein>
    <recommendedName>
        <fullName evidence="2">Protein NO VEIN C-terminal domain-containing protein</fullName>
    </recommendedName>
</protein>
<feature type="region of interest" description="Disordered" evidence="1">
    <location>
        <begin position="353"/>
        <end position="373"/>
    </location>
</feature>
<organism evidence="3 4">
    <name type="scientific">Actinomadura macrotermitis</name>
    <dbReference type="NCBI Taxonomy" id="2585200"/>
    <lineage>
        <taxon>Bacteria</taxon>
        <taxon>Bacillati</taxon>
        <taxon>Actinomycetota</taxon>
        <taxon>Actinomycetes</taxon>
        <taxon>Streptosporangiales</taxon>
        <taxon>Thermomonosporaceae</taxon>
        <taxon>Actinomadura</taxon>
    </lineage>
</organism>
<gene>
    <name evidence="3" type="ORF">ACRB68_01760</name>
</gene>
<sequence>MRATADDGRVLDAEYAVEVEAGRDLLSLVLKSSSGARPSVGRKPFNVDYRPALKLLLARLRERDAVLVEGLVDSRVTSSLPEAERRLFAAPIRLADEHDLETLRVRLCSAQSTIGRAPGASRGGNNTKRIRLRLKVPGYGLADAARLAADLALPREARTEFTAPTGSINRWWDDDPAERFWMEITDRPDLGGNLIALQRNGTGGEFWSYSLVTQVRPGDIVLHWHKSLNVEPGIVGHSTAVDGPYDDRLLWDARGTYGQQRPANTAPLPAWRYELSSFTPLATPIGQQTLRPLEDQLRQVKEELEKHVDGPLYYPFVFSGSRPLRTAQAYLVKVPAAILDLIPALAHIARPAPAERSARRSASTPERPRSRTGAGYIADPILRKAVEEHAVRCAYDYYPDYEITDVGATRSYDLLAVKGDEELHIEVKGSTGIADTVELTANEVEHAKEARTDLVVVDQINWTRRPDGTVQTSGGRCRRWTSWRPDEHDLAPTRYRYSLPAHTGSS</sequence>
<evidence type="ECO:0000259" key="2">
    <source>
        <dbReference type="Pfam" id="PF13020"/>
    </source>
</evidence>
<reference evidence="3 4" key="1">
    <citation type="submission" date="2019-10" db="EMBL/GenBank/DDBJ databases">
        <title>Actinomadura rubteroloni sp. nov. and Actinomadura macrotermitis sp. nov., isolated from the gut of fungus growing-termite Macrotermes natalensis.</title>
        <authorList>
            <person name="Benndorf R."/>
            <person name="Martin K."/>
            <person name="Kuefner M."/>
            <person name="De Beer W."/>
            <person name="Kaster A.-K."/>
            <person name="Vollmers J."/>
            <person name="Poulsen M."/>
            <person name="Beemelmanns C."/>
        </authorList>
    </citation>
    <scope>NUCLEOTIDE SEQUENCE [LARGE SCALE GENOMIC DNA]</scope>
    <source>
        <strain evidence="3 4">RB68</strain>
    </source>
</reference>
<feature type="compositionally biased region" description="Low complexity" evidence="1">
    <location>
        <begin position="353"/>
        <end position="365"/>
    </location>
</feature>